<dbReference type="GO" id="GO:0080090">
    <property type="term" value="P:regulation of primary metabolic process"/>
    <property type="evidence" value="ECO:0007669"/>
    <property type="project" value="UniProtKB-ARBA"/>
</dbReference>
<dbReference type="AlphaFoldDB" id="B4JCD3"/>
<dbReference type="Pfam" id="PF06201">
    <property type="entry name" value="PITH"/>
    <property type="match status" value="1"/>
</dbReference>
<evidence type="ECO:0000313" key="4">
    <source>
        <dbReference type="Proteomes" id="UP000001070"/>
    </source>
</evidence>
<dbReference type="PANTHER" id="PTHR12175">
    <property type="entry name" value="AD039 HT014 THIOREDOXIN FAMILY TRP26"/>
    <property type="match status" value="1"/>
</dbReference>
<dbReference type="PROSITE" id="PS51532">
    <property type="entry name" value="PITH"/>
    <property type="match status" value="1"/>
</dbReference>
<protein>
    <submittedName>
        <fullName evidence="3">GH11652</fullName>
    </submittedName>
</protein>
<evidence type="ECO:0000256" key="1">
    <source>
        <dbReference type="ARBA" id="ARBA00025788"/>
    </source>
</evidence>
<keyword evidence="4" id="KW-1185">Reference proteome</keyword>
<evidence type="ECO:0000259" key="2">
    <source>
        <dbReference type="PROSITE" id="PS51532"/>
    </source>
</evidence>
<feature type="domain" description="PITH" evidence="2">
    <location>
        <begin position="21"/>
        <end position="193"/>
    </location>
</feature>
<dbReference type="GO" id="GO:0005634">
    <property type="term" value="C:nucleus"/>
    <property type="evidence" value="ECO:0007669"/>
    <property type="project" value="TreeGrafter"/>
</dbReference>
<sequence>MPHGHSHDHGHGCSHEATDIDNALEMGIEYSLYTKIDLENTECLNEETDGSGKTVFKPYEKRQDTSKFVQSDADEELLFNIPFTGNVKLKGIIISGANDNTHPNMVKLFKNRPKMTFDDAHGKADQEFELTRDYRGEIEYSPKVVTFSSVHHLSLYFPSNFGDDVTRIYYIGLRGEFSEAHYHGVTICNYEARANAADHKDKAFDGVGRAIQ</sequence>
<reference evidence="3 4" key="1">
    <citation type="journal article" date="2007" name="Nature">
        <title>Evolution of genes and genomes on the Drosophila phylogeny.</title>
        <authorList>
            <consortium name="Drosophila 12 Genomes Consortium"/>
            <person name="Clark A.G."/>
            <person name="Eisen M.B."/>
            <person name="Smith D.R."/>
            <person name="Bergman C.M."/>
            <person name="Oliver B."/>
            <person name="Markow T.A."/>
            <person name="Kaufman T.C."/>
            <person name="Kellis M."/>
            <person name="Gelbart W."/>
            <person name="Iyer V.N."/>
            <person name="Pollard D.A."/>
            <person name="Sackton T.B."/>
            <person name="Larracuente A.M."/>
            <person name="Singh N.D."/>
            <person name="Abad J.P."/>
            <person name="Abt D.N."/>
            <person name="Adryan B."/>
            <person name="Aguade M."/>
            <person name="Akashi H."/>
            <person name="Anderson W.W."/>
            <person name="Aquadro C.F."/>
            <person name="Ardell D.H."/>
            <person name="Arguello R."/>
            <person name="Artieri C.G."/>
            <person name="Barbash D.A."/>
            <person name="Barker D."/>
            <person name="Barsanti P."/>
            <person name="Batterham P."/>
            <person name="Batzoglou S."/>
            <person name="Begun D."/>
            <person name="Bhutkar A."/>
            <person name="Blanco E."/>
            <person name="Bosak S.A."/>
            <person name="Bradley R.K."/>
            <person name="Brand A.D."/>
            <person name="Brent M.R."/>
            <person name="Brooks A.N."/>
            <person name="Brown R.H."/>
            <person name="Butlin R.K."/>
            <person name="Caggese C."/>
            <person name="Calvi B.R."/>
            <person name="Bernardo de Carvalho A."/>
            <person name="Caspi A."/>
            <person name="Castrezana S."/>
            <person name="Celniker S.E."/>
            <person name="Chang J.L."/>
            <person name="Chapple C."/>
            <person name="Chatterji S."/>
            <person name="Chinwalla A."/>
            <person name="Civetta A."/>
            <person name="Clifton S.W."/>
            <person name="Comeron J.M."/>
            <person name="Costello J.C."/>
            <person name="Coyne J.A."/>
            <person name="Daub J."/>
            <person name="David R.G."/>
            <person name="Delcher A.L."/>
            <person name="Delehaunty K."/>
            <person name="Do C.B."/>
            <person name="Ebling H."/>
            <person name="Edwards K."/>
            <person name="Eickbush T."/>
            <person name="Evans J.D."/>
            <person name="Filipski A."/>
            <person name="Findeiss S."/>
            <person name="Freyhult E."/>
            <person name="Fulton L."/>
            <person name="Fulton R."/>
            <person name="Garcia A.C."/>
            <person name="Gardiner A."/>
            <person name="Garfield D.A."/>
            <person name="Garvin B.E."/>
            <person name="Gibson G."/>
            <person name="Gilbert D."/>
            <person name="Gnerre S."/>
            <person name="Godfrey J."/>
            <person name="Good R."/>
            <person name="Gotea V."/>
            <person name="Gravely B."/>
            <person name="Greenberg A.J."/>
            <person name="Griffiths-Jones S."/>
            <person name="Gross S."/>
            <person name="Guigo R."/>
            <person name="Gustafson E.A."/>
            <person name="Haerty W."/>
            <person name="Hahn M.W."/>
            <person name="Halligan D.L."/>
            <person name="Halpern A.L."/>
            <person name="Halter G.M."/>
            <person name="Han M.V."/>
            <person name="Heger A."/>
            <person name="Hillier L."/>
            <person name="Hinrichs A.S."/>
            <person name="Holmes I."/>
            <person name="Hoskins R.A."/>
            <person name="Hubisz M.J."/>
            <person name="Hultmark D."/>
            <person name="Huntley M.A."/>
            <person name="Jaffe D.B."/>
            <person name="Jagadeeshan S."/>
            <person name="Jeck W.R."/>
            <person name="Johnson J."/>
            <person name="Jones C.D."/>
            <person name="Jordan W.C."/>
            <person name="Karpen G.H."/>
            <person name="Kataoka E."/>
            <person name="Keightley P.D."/>
            <person name="Kheradpour P."/>
            <person name="Kirkness E.F."/>
            <person name="Koerich L.B."/>
            <person name="Kristiansen K."/>
            <person name="Kudrna D."/>
            <person name="Kulathinal R.J."/>
            <person name="Kumar S."/>
            <person name="Kwok R."/>
            <person name="Lander E."/>
            <person name="Langley C.H."/>
            <person name="Lapoint R."/>
            <person name="Lazzaro B.P."/>
            <person name="Lee S.J."/>
            <person name="Levesque L."/>
            <person name="Li R."/>
            <person name="Lin C.F."/>
            <person name="Lin M.F."/>
            <person name="Lindblad-Toh K."/>
            <person name="Llopart A."/>
            <person name="Long M."/>
            <person name="Low L."/>
            <person name="Lozovsky E."/>
            <person name="Lu J."/>
            <person name="Luo M."/>
            <person name="Machado C.A."/>
            <person name="Makalowski W."/>
            <person name="Marzo M."/>
            <person name="Matsuda M."/>
            <person name="Matzkin L."/>
            <person name="McAllister B."/>
            <person name="McBride C.S."/>
            <person name="McKernan B."/>
            <person name="McKernan K."/>
            <person name="Mendez-Lago M."/>
            <person name="Minx P."/>
            <person name="Mollenhauer M.U."/>
            <person name="Montooth K."/>
            <person name="Mount S.M."/>
            <person name="Mu X."/>
            <person name="Myers E."/>
            <person name="Negre B."/>
            <person name="Newfeld S."/>
            <person name="Nielsen R."/>
            <person name="Noor M.A."/>
            <person name="O'Grady P."/>
            <person name="Pachter L."/>
            <person name="Papaceit M."/>
            <person name="Parisi M.J."/>
            <person name="Parisi M."/>
            <person name="Parts L."/>
            <person name="Pedersen J.S."/>
            <person name="Pesole G."/>
            <person name="Phillippy A.M."/>
            <person name="Ponting C.P."/>
            <person name="Pop M."/>
            <person name="Porcelli D."/>
            <person name="Powell J.R."/>
            <person name="Prohaska S."/>
            <person name="Pruitt K."/>
            <person name="Puig M."/>
            <person name="Quesneville H."/>
            <person name="Ram K.R."/>
            <person name="Rand D."/>
            <person name="Rasmussen M.D."/>
            <person name="Reed L.K."/>
            <person name="Reenan R."/>
            <person name="Reily A."/>
            <person name="Remington K.A."/>
            <person name="Rieger T.T."/>
            <person name="Ritchie M.G."/>
            <person name="Robin C."/>
            <person name="Rogers Y.H."/>
            <person name="Rohde C."/>
            <person name="Rozas J."/>
            <person name="Rubenfield M.J."/>
            <person name="Ruiz A."/>
            <person name="Russo S."/>
            <person name="Salzberg S.L."/>
            <person name="Sanchez-Gracia A."/>
            <person name="Saranga D.J."/>
            <person name="Sato H."/>
            <person name="Schaeffer S.W."/>
            <person name="Schatz M.C."/>
            <person name="Schlenke T."/>
            <person name="Schwartz R."/>
            <person name="Segarra C."/>
            <person name="Singh R.S."/>
            <person name="Sirot L."/>
            <person name="Sirota M."/>
            <person name="Sisneros N.B."/>
            <person name="Smith C.D."/>
            <person name="Smith T.F."/>
            <person name="Spieth J."/>
            <person name="Stage D.E."/>
            <person name="Stark A."/>
            <person name="Stephan W."/>
            <person name="Strausberg R.L."/>
            <person name="Strempel S."/>
            <person name="Sturgill D."/>
            <person name="Sutton G."/>
            <person name="Sutton G.G."/>
            <person name="Tao W."/>
            <person name="Teichmann S."/>
            <person name="Tobari Y.N."/>
            <person name="Tomimura Y."/>
            <person name="Tsolas J.M."/>
            <person name="Valente V.L."/>
            <person name="Venter E."/>
            <person name="Venter J.C."/>
            <person name="Vicario S."/>
            <person name="Vieira F.G."/>
            <person name="Vilella A.J."/>
            <person name="Villasante A."/>
            <person name="Walenz B."/>
            <person name="Wang J."/>
            <person name="Wasserman M."/>
            <person name="Watts T."/>
            <person name="Wilson D."/>
            <person name="Wilson R.K."/>
            <person name="Wing R.A."/>
            <person name="Wolfner M.F."/>
            <person name="Wong A."/>
            <person name="Wong G.K."/>
            <person name="Wu C.I."/>
            <person name="Wu G."/>
            <person name="Yamamoto D."/>
            <person name="Yang H.P."/>
            <person name="Yang S.P."/>
            <person name="Yorke J.A."/>
            <person name="Yoshida K."/>
            <person name="Zdobnov E."/>
            <person name="Zhang P."/>
            <person name="Zhang Y."/>
            <person name="Zimin A.V."/>
            <person name="Baldwin J."/>
            <person name="Abdouelleil A."/>
            <person name="Abdulkadir J."/>
            <person name="Abebe A."/>
            <person name="Abera B."/>
            <person name="Abreu J."/>
            <person name="Acer S.C."/>
            <person name="Aftuck L."/>
            <person name="Alexander A."/>
            <person name="An P."/>
            <person name="Anderson E."/>
            <person name="Anderson S."/>
            <person name="Arachi H."/>
            <person name="Azer M."/>
            <person name="Bachantsang P."/>
            <person name="Barry A."/>
            <person name="Bayul T."/>
            <person name="Berlin A."/>
            <person name="Bessette D."/>
            <person name="Bloom T."/>
            <person name="Blye J."/>
            <person name="Boguslavskiy L."/>
            <person name="Bonnet C."/>
            <person name="Boukhgalter B."/>
            <person name="Bourzgui I."/>
            <person name="Brown A."/>
            <person name="Cahill P."/>
            <person name="Channer S."/>
            <person name="Cheshatsang Y."/>
            <person name="Chuda L."/>
            <person name="Citroen M."/>
            <person name="Collymore A."/>
            <person name="Cooke P."/>
            <person name="Costello M."/>
            <person name="D'Aco K."/>
            <person name="Daza R."/>
            <person name="De Haan G."/>
            <person name="DeGray S."/>
            <person name="DeMaso C."/>
            <person name="Dhargay N."/>
            <person name="Dooley K."/>
            <person name="Dooley E."/>
            <person name="Doricent M."/>
            <person name="Dorje P."/>
            <person name="Dorjee K."/>
            <person name="Dupes A."/>
            <person name="Elong R."/>
            <person name="Falk J."/>
            <person name="Farina A."/>
            <person name="Faro S."/>
            <person name="Ferguson D."/>
            <person name="Fisher S."/>
            <person name="Foley C.D."/>
            <person name="Franke A."/>
            <person name="Friedrich D."/>
            <person name="Gadbois L."/>
            <person name="Gearin G."/>
            <person name="Gearin C.R."/>
            <person name="Giannoukos G."/>
            <person name="Goode T."/>
            <person name="Graham J."/>
            <person name="Grandbois E."/>
            <person name="Grewal S."/>
            <person name="Gyaltsen K."/>
            <person name="Hafez N."/>
            <person name="Hagos B."/>
            <person name="Hall J."/>
            <person name="Henson C."/>
            <person name="Hollinger A."/>
            <person name="Honan T."/>
            <person name="Huard M.D."/>
            <person name="Hughes L."/>
            <person name="Hurhula B."/>
            <person name="Husby M.E."/>
            <person name="Kamat A."/>
            <person name="Kanga B."/>
            <person name="Kashin S."/>
            <person name="Khazanovich D."/>
            <person name="Kisner P."/>
            <person name="Lance K."/>
            <person name="Lara M."/>
            <person name="Lee W."/>
            <person name="Lennon N."/>
            <person name="Letendre F."/>
            <person name="LeVine R."/>
            <person name="Lipovsky A."/>
            <person name="Liu X."/>
            <person name="Liu J."/>
            <person name="Liu S."/>
            <person name="Lokyitsang T."/>
            <person name="Lokyitsang Y."/>
            <person name="Lubonja R."/>
            <person name="Lui A."/>
            <person name="MacDonald P."/>
            <person name="Magnisalis V."/>
            <person name="Maru K."/>
            <person name="Matthews C."/>
            <person name="McCusker W."/>
            <person name="McDonough S."/>
            <person name="Mehta T."/>
            <person name="Meldrim J."/>
            <person name="Meneus L."/>
            <person name="Mihai O."/>
            <person name="Mihalev A."/>
            <person name="Mihova T."/>
            <person name="Mittelman R."/>
            <person name="Mlenga V."/>
            <person name="Montmayeur A."/>
            <person name="Mulrain L."/>
            <person name="Navidi A."/>
            <person name="Naylor J."/>
            <person name="Negash T."/>
            <person name="Nguyen T."/>
            <person name="Nguyen N."/>
            <person name="Nicol R."/>
            <person name="Norbu C."/>
            <person name="Norbu N."/>
            <person name="Novod N."/>
            <person name="O'Neill B."/>
            <person name="Osman S."/>
            <person name="Markiewicz E."/>
            <person name="Oyono O.L."/>
            <person name="Patti C."/>
            <person name="Phunkhang P."/>
            <person name="Pierre F."/>
            <person name="Priest M."/>
            <person name="Raghuraman S."/>
            <person name="Rege F."/>
            <person name="Reyes R."/>
            <person name="Rise C."/>
            <person name="Rogov P."/>
            <person name="Ross K."/>
            <person name="Ryan E."/>
            <person name="Settipalli S."/>
            <person name="Shea T."/>
            <person name="Sherpa N."/>
            <person name="Shi L."/>
            <person name="Shih D."/>
            <person name="Sparrow T."/>
            <person name="Spaulding J."/>
            <person name="Stalker J."/>
            <person name="Stange-Thomann N."/>
            <person name="Stavropoulos S."/>
            <person name="Stone C."/>
            <person name="Strader C."/>
            <person name="Tesfaye S."/>
            <person name="Thomson T."/>
            <person name="Thoulutsang Y."/>
            <person name="Thoulutsang D."/>
            <person name="Topham K."/>
            <person name="Topping I."/>
            <person name="Tsamla T."/>
            <person name="Vassiliev H."/>
            <person name="Vo A."/>
            <person name="Wangchuk T."/>
            <person name="Wangdi T."/>
            <person name="Weiand M."/>
            <person name="Wilkinson J."/>
            <person name="Wilson A."/>
            <person name="Yadav S."/>
            <person name="Young G."/>
            <person name="Yu Q."/>
            <person name="Zembek L."/>
            <person name="Zhong D."/>
            <person name="Zimmer A."/>
            <person name="Zwirko Z."/>
            <person name="Jaffe D.B."/>
            <person name="Alvarez P."/>
            <person name="Brockman W."/>
            <person name="Butler J."/>
            <person name="Chin C."/>
            <person name="Gnerre S."/>
            <person name="Grabherr M."/>
            <person name="Kleber M."/>
            <person name="Mauceli E."/>
            <person name="MacCallum I."/>
        </authorList>
    </citation>
    <scope>NUCLEOTIDE SEQUENCE [LARGE SCALE GENOMIC DNA]</scope>
    <source>
        <strain evidence="4">Tucson 15287-2541.00</strain>
    </source>
</reference>
<dbReference type="FunFam" id="2.60.120.470:FF:000002">
    <property type="entry name" value="PITH domain-containing protein 1"/>
    <property type="match status" value="1"/>
</dbReference>
<accession>B4JCD3</accession>
<dbReference type="HOGENOM" id="CLU_072377_2_0_1"/>
<dbReference type="PhylomeDB" id="B4JCD3"/>
<dbReference type="FunCoup" id="B4JCD3">
    <property type="interactions" value="2218"/>
</dbReference>
<dbReference type="InterPro" id="IPR037047">
    <property type="entry name" value="PITH_dom_sf"/>
</dbReference>
<organism evidence="4">
    <name type="scientific">Drosophila grimshawi</name>
    <name type="common">Hawaiian fruit fly</name>
    <name type="synonym">Idiomyia grimshawi</name>
    <dbReference type="NCBI Taxonomy" id="7222"/>
    <lineage>
        <taxon>Eukaryota</taxon>
        <taxon>Metazoa</taxon>
        <taxon>Ecdysozoa</taxon>
        <taxon>Arthropoda</taxon>
        <taxon>Hexapoda</taxon>
        <taxon>Insecta</taxon>
        <taxon>Pterygota</taxon>
        <taxon>Neoptera</taxon>
        <taxon>Endopterygota</taxon>
        <taxon>Diptera</taxon>
        <taxon>Brachycera</taxon>
        <taxon>Muscomorpha</taxon>
        <taxon>Ephydroidea</taxon>
        <taxon>Drosophilidae</taxon>
        <taxon>Drosophila</taxon>
        <taxon>Hawaiian Drosophila</taxon>
    </lineage>
</organism>
<evidence type="ECO:0000313" key="3">
    <source>
        <dbReference type="EMBL" id="EDW04166.1"/>
    </source>
</evidence>
<name>B4JCD3_DROGR</name>
<dbReference type="InterPro" id="IPR008979">
    <property type="entry name" value="Galactose-bd-like_sf"/>
</dbReference>
<dbReference type="InterPro" id="IPR010400">
    <property type="entry name" value="PITH_dom"/>
</dbReference>
<dbReference type="GO" id="GO:0045654">
    <property type="term" value="P:positive regulation of megakaryocyte differentiation"/>
    <property type="evidence" value="ECO:0007669"/>
    <property type="project" value="UniProtKB-ARBA"/>
</dbReference>
<dbReference type="GO" id="GO:0060255">
    <property type="term" value="P:regulation of macromolecule metabolic process"/>
    <property type="evidence" value="ECO:0007669"/>
    <property type="project" value="UniProtKB-ARBA"/>
</dbReference>
<comment type="similarity">
    <text evidence="1">Belongs to the PITHD1 family.</text>
</comment>
<proteinExistence type="inferred from homology"/>
<dbReference type="InParanoid" id="B4JCD3"/>
<dbReference type="OrthoDB" id="2635at2759"/>
<dbReference type="Gene3D" id="2.60.120.470">
    <property type="entry name" value="PITH domain"/>
    <property type="match status" value="1"/>
</dbReference>
<dbReference type="KEGG" id="dgr:6562553"/>
<gene>
    <name evidence="3" type="primary">Dgri\GH11652</name>
    <name evidence="3" type="ORF">Dgri_GH11652</name>
</gene>
<dbReference type="PANTHER" id="PTHR12175:SF1">
    <property type="entry name" value="PITH DOMAIN-CONTAINING PROTEIN 1"/>
    <property type="match status" value="1"/>
</dbReference>
<dbReference type="SUPFAM" id="SSF49785">
    <property type="entry name" value="Galactose-binding domain-like"/>
    <property type="match status" value="1"/>
</dbReference>
<dbReference type="SMR" id="B4JCD3"/>
<dbReference type="GO" id="GO:0005737">
    <property type="term" value="C:cytoplasm"/>
    <property type="evidence" value="ECO:0007669"/>
    <property type="project" value="UniProtKB-ARBA"/>
</dbReference>
<dbReference type="InterPro" id="IPR045099">
    <property type="entry name" value="PITH1-like"/>
</dbReference>
<dbReference type="EMBL" id="CH916368">
    <property type="protein sequence ID" value="EDW04166.1"/>
    <property type="molecule type" value="Genomic_DNA"/>
</dbReference>
<dbReference type="Proteomes" id="UP000001070">
    <property type="component" value="Unassembled WGS sequence"/>
</dbReference>
<dbReference type="eggNOG" id="KOG1730">
    <property type="taxonomic scope" value="Eukaryota"/>
</dbReference>
<dbReference type="OMA" id="RLVFKPW"/>